<keyword evidence="3" id="KW-1133">Transmembrane helix</keyword>
<keyword evidence="3" id="KW-0812">Transmembrane</keyword>
<dbReference type="SUPFAM" id="SSF56112">
    <property type="entry name" value="Protein kinase-like (PK-like)"/>
    <property type="match status" value="1"/>
</dbReference>
<keyword evidence="3" id="KW-0472">Membrane</keyword>
<dbReference type="Pfam" id="PF00069">
    <property type="entry name" value="Pkinase"/>
    <property type="match status" value="1"/>
</dbReference>
<dbReference type="InterPro" id="IPR008271">
    <property type="entry name" value="Ser/Thr_kinase_AS"/>
</dbReference>
<name>A0A132BAX5_MOLSC</name>
<dbReference type="GeneID" id="28831289"/>
<keyword evidence="6" id="KW-1185">Reference proteome</keyword>
<dbReference type="PROSITE" id="PS50011">
    <property type="entry name" value="PROTEIN_KINASE_DOM"/>
    <property type="match status" value="1"/>
</dbReference>
<dbReference type="InParanoid" id="A0A132BAX5"/>
<keyword evidence="1" id="KW-0547">Nucleotide-binding</keyword>
<feature type="domain" description="Protein kinase" evidence="4">
    <location>
        <begin position="84"/>
        <end position="415"/>
    </location>
</feature>
<evidence type="ECO:0000256" key="3">
    <source>
        <dbReference type="SAM" id="Phobius"/>
    </source>
</evidence>
<dbReference type="KEGG" id="psco:LY89DRAFT_762037"/>
<dbReference type="InterPro" id="IPR051681">
    <property type="entry name" value="Ser/Thr_Kinases-Pseudokinases"/>
</dbReference>
<dbReference type="GO" id="GO:0005524">
    <property type="term" value="F:ATP binding"/>
    <property type="evidence" value="ECO:0007669"/>
    <property type="project" value="UniProtKB-KW"/>
</dbReference>
<dbReference type="SMART" id="SM00220">
    <property type="entry name" value="S_TKc"/>
    <property type="match status" value="1"/>
</dbReference>
<dbReference type="InterPro" id="IPR011009">
    <property type="entry name" value="Kinase-like_dom_sf"/>
</dbReference>
<reference evidence="5 6" key="1">
    <citation type="submission" date="2015-10" db="EMBL/GenBank/DDBJ databases">
        <title>Full genome of DAOMC 229536 Phialocephala scopiformis, a fungal endophyte of spruce producing the potent anti-insectan compound rugulosin.</title>
        <authorList>
            <consortium name="DOE Joint Genome Institute"/>
            <person name="Walker A.K."/>
            <person name="Frasz S.L."/>
            <person name="Seifert K.A."/>
            <person name="Miller J.D."/>
            <person name="Mondo S.J."/>
            <person name="Labutti K."/>
            <person name="Lipzen A."/>
            <person name="Dockter R."/>
            <person name="Kennedy M."/>
            <person name="Grigoriev I.V."/>
            <person name="Spatafora J.W."/>
        </authorList>
    </citation>
    <scope>NUCLEOTIDE SEQUENCE [LARGE SCALE GENOMIC DNA]</scope>
    <source>
        <strain evidence="5 6">CBS 120377</strain>
    </source>
</reference>
<keyword evidence="5" id="KW-0808">Transferase</keyword>
<gene>
    <name evidence="5" type="ORF">LY89DRAFT_762037</name>
</gene>
<dbReference type="OrthoDB" id="3495249at2759"/>
<protein>
    <submittedName>
        <fullName evidence="5">Kinase-like protein</fullName>
    </submittedName>
</protein>
<keyword evidence="2" id="KW-0067">ATP-binding</keyword>
<dbReference type="STRING" id="149040.A0A132BAX5"/>
<dbReference type="Proteomes" id="UP000070700">
    <property type="component" value="Unassembled WGS sequence"/>
</dbReference>
<evidence type="ECO:0000256" key="1">
    <source>
        <dbReference type="ARBA" id="ARBA00022741"/>
    </source>
</evidence>
<dbReference type="GO" id="GO:0004672">
    <property type="term" value="F:protein kinase activity"/>
    <property type="evidence" value="ECO:0007669"/>
    <property type="project" value="InterPro"/>
</dbReference>
<feature type="transmembrane region" description="Helical" evidence="3">
    <location>
        <begin position="885"/>
        <end position="906"/>
    </location>
</feature>
<dbReference type="PANTHER" id="PTHR44329">
    <property type="entry name" value="SERINE/THREONINE-PROTEIN KINASE TNNI3K-RELATED"/>
    <property type="match status" value="1"/>
</dbReference>
<evidence type="ECO:0000313" key="6">
    <source>
        <dbReference type="Proteomes" id="UP000070700"/>
    </source>
</evidence>
<organism evidence="5 6">
    <name type="scientific">Mollisia scopiformis</name>
    <name type="common">Conifer needle endophyte fungus</name>
    <name type="synonym">Phialocephala scopiformis</name>
    <dbReference type="NCBI Taxonomy" id="149040"/>
    <lineage>
        <taxon>Eukaryota</taxon>
        <taxon>Fungi</taxon>
        <taxon>Dikarya</taxon>
        <taxon>Ascomycota</taxon>
        <taxon>Pezizomycotina</taxon>
        <taxon>Leotiomycetes</taxon>
        <taxon>Helotiales</taxon>
        <taxon>Mollisiaceae</taxon>
        <taxon>Mollisia</taxon>
    </lineage>
</organism>
<dbReference type="RefSeq" id="XP_018063778.1">
    <property type="nucleotide sequence ID" value="XM_018221563.1"/>
</dbReference>
<accession>A0A132BAX5</accession>
<sequence>MSGFVSQPQSEFMDNSTVLASIGMANTLVPTITRATQPSRFWHSRQLEESYQNVSEDHIENLKGLVRTLQENAVPGPQLFRLRHEFTDRLGTGGESEVYGISSAALKFLRQADKQDHLRWPVEKIAIKQHKPKPAADSVRLSSHFLAAKREVLALAPTLFQKHPNIVQLLGWGFCLDAIEDFACDSFQIPLLILERAETDLYRFVRGDALCSRTTIAQDLEAGSDKWRLRQDDVVRRLCVDVGNGLYALHQQSFAHGDLKPQNVLVFQNGRRLVAKLCDFGCTRGVVEPSGDSSRNTRYAGTPGWLPPEVIIGTDRGIDHAELQKCDIYTYGLLVWSVFCQFGDPPLLQDQETQILPDIVLERGLQDVQETFSGRSRWLAETIIEVLRNTLQLEPTQRSSTPWDQMRTRSENAVLQMQTIWRSFSLDGLTPKQRYAENRASEAAHNESSANLASHKPLTSEDKRLYGTWWGGSQAASTNLDIAASRTVLRDDDNFQSLSTFQAPERQIEIARLYKDLRNTLAENRAEDQRNLYCYARLRSRGRLAWWPQGPDVQNILCNAVVSKPRPEISILAWLCRGEIGTWEVQHLPASAEFWNAAVNSQDFNGSQRLELFLLLLQFGARVETRLSFSPEQARSAVLFEFLQNCRRATIRTVMKEICRRFDEVKDEEQISSSTRYYFTGQPELQSSEANSVVVTTFGADLYAAGDYTDALNVLSCWRFVHATQLRYISQGHGQGRDWYRLPDEIQPLVQLPIGWEQIKELNGVAFRLPCFRDSITASITLRKPKRSLLLMRQIALGFNTPDNQESCYIDIAAFIRPESSRAAKQIVDQGINRRFRSYDDSWFNLEQYGPLPSDDVLKALKDDAEAHLPTFADRIKPLESIFSIIWTFLTSILPSALWIVVVLIMTSLTVMSIRKEEDDEEDDEDHGCDRSGI</sequence>
<proteinExistence type="predicted"/>
<dbReference type="InterPro" id="IPR000719">
    <property type="entry name" value="Prot_kinase_dom"/>
</dbReference>
<dbReference type="PROSITE" id="PS00108">
    <property type="entry name" value="PROTEIN_KINASE_ST"/>
    <property type="match status" value="1"/>
</dbReference>
<evidence type="ECO:0000259" key="4">
    <source>
        <dbReference type="PROSITE" id="PS50011"/>
    </source>
</evidence>
<evidence type="ECO:0000256" key="2">
    <source>
        <dbReference type="ARBA" id="ARBA00022840"/>
    </source>
</evidence>
<dbReference type="EMBL" id="KQ947432">
    <property type="protein sequence ID" value="KUJ09423.1"/>
    <property type="molecule type" value="Genomic_DNA"/>
</dbReference>
<dbReference type="Gene3D" id="1.10.510.10">
    <property type="entry name" value="Transferase(Phosphotransferase) domain 1"/>
    <property type="match status" value="1"/>
</dbReference>
<keyword evidence="5" id="KW-0418">Kinase</keyword>
<dbReference type="AlphaFoldDB" id="A0A132BAX5"/>
<evidence type="ECO:0000313" key="5">
    <source>
        <dbReference type="EMBL" id="KUJ09423.1"/>
    </source>
</evidence>
<dbReference type="PANTHER" id="PTHR44329:SF298">
    <property type="entry name" value="MIXED LINEAGE KINASE DOMAIN-LIKE PROTEIN"/>
    <property type="match status" value="1"/>
</dbReference>
<dbReference type="GO" id="GO:0097527">
    <property type="term" value="P:necroptotic signaling pathway"/>
    <property type="evidence" value="ECO:0007669"/>
    <property type="project" value="TreeGrafter"/>
</dbReference>